<feature type="binding site" evidence="6">
    <location>
        <position position="97"/>
    </location>
    <ligand>
        <name>Mg(2+)</name>
        <dbReference type="ChEBI" id="CHEBI:18420"/>
    </ligand>
</feature>
<name>A0ABV1KDF3_9PSEU</name>
<keyword evidence="4 6" id="KW-0378">Hydrolase</keyword>
<evidence type="ECO:0000256" key="2">
    <source>
        <dbReference type="ARBA" id="ARBA00022722"/>
    </source>
</evidence>
<evidence type="ECO:0000313" key="9">
    <source>
        <dbReference type="Proteomes" id="UP001494902"/>
    </source>
</evidence>
<accession>A0ABV1KDF3</accession>
<evidence type="ECO:0000256" key="5">
    <source>
        <dbReference type="ARBA" id="ARBA00022842"/>
    </source>
</evidence>
<dbReference type="SUPFAM" id="SSF88723">
    <property type="entry name" value="PIN domain-like"/>
    <property type="match status" value="1"/>
</dbReference>
<dbReference type="Proteomes" id="UP001494902">
    <property type="component" value="Unassembled WGS sequence"/>
</dbReference>
<reference evidence="8 9" key="1">
    <citation type="submission" date="2024-03" db="EMBL/GenBank/DDBJ databases">
        <title>Draft genome sequence of Pseudonocardia nematodicida JCM 31783.</title>
        <authorList>
            <person name="Butdee W."/>
            <person name="Duangmal K."/>
        </authorList>
    </citation>
    <scope>NUCLEOTIDE SEQUENCE [LARGE SCALE GENOMIC DNA]</scope>
    <source>
        <strain evidence="8 9">JCM 31783</strain>
    </source>
</reference>
<dbReference type="InterPro" id="IPR002716">
    <property type="entry name" value="PIN_dom"/>
</dbReference>
<comment type="similarity">
    <text evidence="6">Belongs to the PINc/VapC protein family.</text>
</comment>
<comment type="caution">
    <text evidence="8">The sequence shown here is derived from an EMBL/GenBank/DDBJ whole genome shotgun (WGS) entry which is preliminary data.</text>
</comment>
<dbReference type="InterPro" id="IPR029060">
    <property type="entry name" value="PIN-like_dom_sf"/>
</dbReference>
<keyword evidence="2 6" id="KW-0540">Nuclease</keyword>
<dbReference type="Pfam" id="PF01850">
    <property type="entry name" value="PIN"/>
    <property type="match status" value="1"/>
</dbReference>
<evidence type="ECO:0000256" key="4">
    <source>
        <dbReference type="ARBA" id="ARBA00022801"/>
    </source>
</evidence>
<dbReference type="Gene3D" id="3.40.50.1010">
    <property type="entry name" value="5'-nuclease"/>
    <property type="match status" value="1"/>
</dbReference>
<comment type="cofactor">
    <cofactor evidence="6">
        <name>Mg(2+)</name>
        <dbReference type="ChEBI" id="CHEBI:18420"/>
    </cofactor>
</comment>
<evidence type="ECO:0000313" key="8">
    <source>
        <dbReference type="EMBL" id="MEQ3552495.1"/>
    </source>
</evidence>
<evidence type="ECO:0000256" key="6">
    <source>
        <dbReference type="HAMAP-Rule" id="MF_00265"/>
    </source>
</evidence>
<protein>
    <recommendedName>
        <fullName evidence="6">Ribonuclease VapC</fullName>
        <shortName evidence="6">RNase VapC</shortName>
        <ecNumber evidence="6">3.1.-.-</ecNumber>
    </recommendedName>
    <alternativeName>
        <fullName evidence="6">Toxin VapC</fullName>
    </alternativeName>
</protein>
<evidence type="ECO:0000259" key="7">
    <source>
        <dbReference type="Pfam" id="PF01850"/>
    </source>
</evidence>
<proteinExistence type="inferred from homology"/>
<sequence>MTVLLDANVLIALTITDHVHHGAAEEWFGATDTGFATCPITEGALVRLLIRDGRDAGEAHAALHGLHSSRRHEFWSDDIAYTEVRLTGVVGHRQVTDAYLAQLARAHDARLATFDRGLAAQHADVADLVPVG</sequence>
<keyword evidence="1 6" id="KW-1277">Toxin-antitoxin system</keyword>
<feature type="domain" description="PIN" evidence="7">
    <location>
        <begin position="3"/>
        <end position="119"/>
    </location>
</feature>
<evidence type="ECO:0000256" key="1">
    <source>
        <dbReference type="ARBA" id="ARBA00022649"/>
    </source>
</evidence>
<dbReference type="EC" id="3.1.-.-" evidence="6"/>
<keyword evidence="3 6" id="KW-0479">Metal-binding</keyword>
<keyword evidence="6" id="KW-0800">Toxin</keyword>
<evidence type="ECO:0000256" key="3">
    <source>
        <dbReference type="ARBA" id="ARBA00022723"/>
    </source>
</evidence>
<dbReference type="HAMAP" id="MF_00265">
    <property type="entry name" value="VapC_Nob1"/>
    <property type="match status" value="1"/>
</dbReference>
<dbReference type="RefSeq" id="WP_349299555.1">
    <property type="nucleotide sequence ID" value="NZ_JBEDNQ010000007.1"/>
</dbReference>
<organism evidence="8 9">
    <name type="scientific">Pseudonocardia nematodicida</name>
    <dbReference type="NCBI Taxonomy" id="1206997"/>
    <lineage>
        <taxon>Bacteria</taxon>
        <taxon>Bacillati</taxon>
        <taxon>Actinomycetota</taxon>
        <taxon>Actinomycetes</taxon>
        <taxon>Pseudonocardiales</taxon>
        <taxon>Pseudonocardiaceae</taxon>
        <taxon>Pseudonocardia</taxon>
    </lineage>
</organism>
<comment type="function">
    <text evidence="6">Toxic component of a toxin-antitoxin (TA) system. An RNase.</text>
</comment>
<keyword evidence="9" id="KW-1185">Reference proteome</keyword>
<dbReference type="InterPro" id="IPR006226">
    <property type="entry name" value="Mtu_PIN"/>
</dbReference>
<gene>
    <name evidence="6" type="primary">vapC</name>
    <name evidence="8" type="ORF">WIS52_18630</name>
</gene>
<keyword evidence="5 6" id="KW-0460">Magnesium</keyword>
<dbReference type="InterPro" id="IPR022907">
    <property type="entry name" value="VapC_family"/>
</dbReference>
<dbReference type="NCBIfam" id="TIGR00028">
    <property type="entry name" value="Mtu_PIN_fam"/>
    <property type="match status" value="1"/>
</dbReference>
<feature type="binding site" evidence="6">
    <location>
        <position position="6"/>
    </location>
    <ligand>
        <name>Mg(2+)</name>
        <dbReference type="ChEBI" id="CHEBI:18420"/>
    </ligand>
</feature>
<dbReference type="EMBL" id="JBEDNQ010000007">
    <property type="protein sequence ID" value="MEQ3552495.1"/>
    <property type="molecule type" value="Genomic_DNA"/>
</dbReference>